<dbReference type="GO" id="GO:0009089">
    <property type="term" value="P:lysine biosynthetic process via diaminopimelate"/>
    <property type="evidence" value="ECO:0007669"/>
    <property type="project" value="TreeGrafter"/>
</dbReference>
<reference evidence="4" key="1">
    <citation type="journal article" date="2014" name="Front. Microbiol.">
        <title>High frequency of phylogenetically diverse reductive dehalogenase-homologous genes in deep subseafloor sedimentary metagenomes.</title>
        <authorList>
            <person name="Kawai M."/>
            <person name="Futagami T."/>
            <person name="Toyoda A."/>
            <person name="Takaki Y."/>
            <person name="Nishi S."/>
            <person name="Hori S."/>
            <person name="Arai W."/>
            <person name="Tsubouchi T."/>
            <person name="Morono Y."/>
            <person name="Uchiyama I."/>
            <person name="Ito T."/>
            <person name="Fujiyama A."/>
            <person name="Inagaki F."/>
            <person name="Takami H."/>
        </authorList>
    </citation>
    <scope>NUCLEOTIDE SEQUENCE</scope>
    <source>
        <strain evidence="4">Expedition CK06-06</strain>
    </source>
</reference>
<accession>X1BRZ2</accession>
<dbReference type="PANTHER" id="PTHR43727">
    <property type="entry name" value="DIAMINOPIMELATE DECARBOXYLASE"/>
    <property type="match status" value="1"/>
</dbReference>
<feature type="non-terminal residue" evidence="4">
    <location>
        <position position="169"/>
    </location>
</feature>
<proteinExistence type="predicted"/>
<evidence type="ECO:0000259" key="3">
    <source>
        <dbReference type="Pfam" id="PF02784"/>
    </source>
</evidence>
<evidence type="ECO:0000256" key="2">
    <source>
        <dbReference type="ARBA" id="ARBA00022898"/>
    </source>
</evidence>
<dbReference type="InterPro" id="IPR029066">
    <property type="entry name" value="PLP-binding_barrel"/>
</dbReference>
<evidence type="ECO:0000313" key="4">
    <source>
        <dbReference type="EMBL" id="GAG74926.1"/>
    </source>
</evidence>
<keyword evidence="2" id="KW-0663">Pyridoxal phosphate</keyword>
<comment type="cofactor">
    <cofactor evidence="1">
        <name>pyridoxal 5'-phosphate</name>
        <dbReference type="ChEBI" id="CHEBI:597326"/>
    </cofactor>
</comment>
<protein>
    <recommendedName>
        <fullName evidence="3">Orn/DAP/Arg decarboxylase 2 N-terminal domain-containing protein</fullName>
    </recommendedName>
</protein>
<evidence type="ECO:0000256" key="1">
    <source>
        <dbReference type="ARBA" id="ARBA00001933"/>
    </source>
</evidence>
<sequence length="169" mass="19564">MKVIAGNPYLKKDQGKIYFDELEYSILEKDFSTPYYVFLENRIKDNINIFNSVFSSHFERYEGFYSFKANYLHEICRIIKEGNFGAEIISLPELELALTLNFPPNKIIVGGIYLTDQLILKCLDNNIKEIIAYSLLDIKRINDLAKSCNKTQKICLRINSGKYNARLGV</sequence>
<dbReference type="EMBL" id="BART01018396">
    <property type="protein sequence ID" value="GAG74926.1"/>
    <property type="molecule type" value="Genomic_DNA"/>
</dbReference>
<dbReference type="SUPFAM" id="SSF51419">
    <property type="entry name" value="PLP-binding barrel"/>
    <property type="match status" value="1"/>
</dbReference>
<dbReference type="InterPro" id="IPR022644">
    <property type="entry name" value="De-COase2_N"/>
</dbReference>
<dbReference type="AlphaFoldDB" id="X1BRZ2"/>
<gene>
    <name evidence="4" type="ORF">S01H4_34737</name>
</gene>
<dbReference type="Pfam" id="PF02784">
    <property type="entry name" value="Orn_Arg_deC_N"/>
    <property type="match status" value="1"/>
</dbReference>
<dbReference type="GO" id="GO:0008836">
    <property type="term" value="F:diaminopimelate decarboxylase activity"/>
    <property type="evidence" value="ECO:0007669"/>
    <property type="project" value="TreeGrafter"/>
</dbReference>
<dbReference type="PANTHER" id="PTHR43727:SF2">
    <property type="entry name" value="GROUP IV DECARBOXYLASE"/>
    <property type="match status" value="1"/>
</dbReference>
<organism evidence="4">
    <name type="scientific">marine sediment metagenome</name>
    <dbReference type="NCBI Taxonomy" id="412755"/>
    <lineage>
        <taxon>unclassified sequences</taxon>
        <taxon>metagenomes</taxon>
        <taxon>ecological metagenomes</taxon>
    </lineage>
</organism>
<feature type="domain" description="Orn/DAP/Arg decarboxylase 2 N-terminal" evidence="3">
    <location>
        <begin position="54"/>
        <end position="163"/>
    </location>
</feature>
<comment type="caution">
    <text evidence="4">The sequence shown here is derived from an EMBL/GenBank/DDBJ whole genome shotgun (WGS) entry which is preliminary data.</text>
</comment>
<name>X1BRZ2_9ZZZZ</name>
<dbReference type="Gene3D" id="3.20.20.10">
    <property type="entry name" value="Alanine racemase"/>
    <property type="match status" value="1"/>
</dbReference>